<dbReference type="GO" id="GO:0000902">
    <property type="term" value="P:cell morphogenesis"/>
    <property type="evidence" value="ECO:0007669"/>
    <property type="project" value="UniProtKB-UniRule"/>
</dbReference>
<name>A0A150WP03_BDEBC</name>
<evidence type="ECO:0000256" key="14">
    <source>
        <dbReference type="ARBA" id="ARBA00023316"/>
    </source>
</evidence>
<comment type="caution">
    <text evidence="18">Lacks conserved residue(s) required for the propagation of feature annotation.</text>
</comment>
<feature type="binding site" evidence="18">
    <location>
        <position position="336"/>
    </location>
    <ligand>
        <name>UDP-N-acetyl-alpha-D-glucosamine</name>
        <dbReference type="ChEBI" id="CHEBI:57705"/>
    </ligand>
</feature>
<comment type="similarity">
    <text evidence="2 18">In the C-terminal section; belongs to the transferase hexapeptide repeat family.</text>
</comment>
<dbReference type="EMBL" id="LUKE01000001">
    <property type="protein sequence ID" value="KYG66231.1"/>
    <property type="molecule type" value="Genomic_DNA"/>
</dbReference>
<keyword evidence="13 18" id="KW-0012">Acyltransferase</keyword>
<evidence type="ECO:0000256" key="1">
    <source>
        <dbReference type="ARBA" id="ARBA00004496"/>
    </source>
</evidence>
<dbReference type="UniPathway" id="UPA00113">
    <property type="reaction ID" value="UER00532"/>
</dbReference>
<keyword evidence="9 18" id="KW-0460">Magnesium</keyword>
<dbReference type="GO" id="GO:0016020">
    <property type="term" value="C:membrane"/>
    <property type="evidence" value="ECO:0007669"/>
    <property type="project" value="GOC"/>
</dbReference>
<feature type="binding site" evidence="18">
    <location>
        <position position="369"/>
    </location>
    <ligand>
        <name>UDP-N-acetyl-alpha-D-glucosamine</name>
        <dbReference type="ChEBI" id="CHEBI:57705"/>
    </ligand>
</feature>
<evidence type="ECO:0000256" key="10">
    <source>
        <dbReference type="ARBA" id="ARBA00022960"/>
    </source>
</evidence>
<feature type="active site" description="Proton acceptor" evidence="18">
    <location>
        <position position="366"/>
    </location>
</feature>
<evidence type="ECO:0000256" key="5">
    <source>
        <dbReference type="ARBA" id="ARBA00022679"/>
    </source>
</evidence>
<comment type="function">
    <text evidence="17 18">Catalyzes the last two sequential reactions in the de novo biosynthetic pathway for UDP-N-acetylglucosamine (UDP-GlcNAc). The C-terminal domain catalyzes the transfer of acetyl group from acetyl coenzyme A to glucosamine-1-phosphate (GlcN-1-P) to produce N-acetylglucosamine-1-phosphate (GlcNAc-1-P), which is converted into UDP-GlcNAc by the transfer of uridine 5-monophosphate (from uridine 5-triphosphate), a reaction catalyzed by the N-terminal domain.</text>
</comment>
<dbReference type="InterPro" id="IPR025877">
    <property type="entry name" value="MobA-like_NTP_Trfase"/>
</dbReference>
<feature type="binding site" evidence="18">
    <location>
        <begin position="389"/>
        <end position="390"/>
    </location>
    <ligand>
        <name>acetyl-CoA</name>
        <dbReference type="ChEBI" id="CHEBI:57288"/>
    </ligand>
</feature>
<feature type="binding site" evidence="18">
    <location>
        <begin position="14"/>
        <end position="17"/>
    </location>
    <ligand>
        <name>UDP-N-acetyl-alpha-D-glucosamine</name>
        <dbReference type="ChEBI" id="CHEBI:57705"/>
    </ligand>
</feature>
<evidence type="ECO:0000313" key="20">
    <source>
        <dbReference type="EMBL" id="KYG66231.1"/>
    </source>
</evidence>
<feature type="binding site" evidence="18">
    <location>
        <position position="444"/>
    </location>
    <ligand>
        <name>acetyl-CoA</name>
        <dbReference type="ChEBI" id="CHEBI:57288"/>
    </ligand>
</feature>
<evidence type="ECO:0000256" key="4">
    <source>
        <dbReference type="ARBA" id="ARBA00022490"/>
    </source>
</evidence>
<dbReference type="GO" id="GO:0006048">
    <property type="term" value="P:UDP-N-acetylglucosamine biosynthetic process"/>
    <property type="evidence" value="ECO:0007669"/>
    <property type="project" value="UniProtKB-UniPathway"/>
</dbReference>
<keyword evidence="10 18" id="KW-0133">Cell shape</keyword>
<keyword evidence="11 18" id="KW-0573">Peptidoglycan synthesis</keyword>
<feature type="binding site" evidence="18">
    <location>
        <position position="230"/>
    </location>
    <ligand>
        <name>Mg(2+)</name>
        <dbReference type="ChEBI" id="CHEBI:18420"/>
    </ligand>
</feature>
<sequence>MAANASEKLTVIALAAGKGTRMKSPLPKVLHPVAGRPMIEKVIQASKKAGAVEVRVVVGHGQNLVRQVVEPMGVSCYVQEEQAGTAHAVRCAKPENIEGDVIIMNGDVPLIEAHEIKEFVRVFREEKYDLAVVTAVVKRPGDLGRIVRHHGDIVAIVEAKDASAETLKIAEINTGIFIAKASILAEYLPKIQNNNAKKEFYITDLISLCIQDKCKVQAIKSTPKVAVGVNDQMELAKATRLIFQRKALQLMESGVLMIDPKTTYVEESVEIGAGTVIYPNVFIRGRSKIGSFCVIESNAFISDSEIADSVQVRGGSYLESSRVHSKASVGPYARLRPDTEIGEEAHVGNFVEMKKVKFGKKSKAGHLTYLGDAEIGEEVNIGCGTITCNYAADKKKYKTKIGNRVFVGSDTQFVAPIEVGDDAVIGSGSTITKSVPAKALAVARGKQFVKENYVAKASEPENKE</sequence>
<keyword evidence="6 18" id="KW-0548">Nucleotidyltransferase</keyword>
<dbReference type="InterPro" id="IPR011004">
    <property type="entry name" value="Trimer_LpxA-like_sf"/>
</dbReference>
<dbReference type="NCBIfam" id="TIGR01173">
    <property type="entry name" value="glmU"/>
    <property type="match status" value="1"/>
</dbReference>
<comment type="subcellular location">
    <subcellularLocation>
        <location evidence="1 18">Cytoplasm</location>
    </subcellularLocation>
</comment>
<evidence type="ECO:0000256" key="12">
    <source>
        <dbReference type="ARBA" id="ARBA00023268"/>
    </source>
</evidence>
<dbReference type="EC" id="2.7.7.23" evidence="18"/>
<comment type="catalytic activity">
    <reaction evidence="15 18">
        <text>alpha-D-glucosamine 1-phosphate + acetyl-CoA = N-acetyl-alpha-D-glucosamine 1-phosphate + CoA + H(+)</text>
        <dbReference type="Rhea" id="RHEA:13725"/>
        <dbReference type="ChEBI" id="CHEBI:15378"/>
        <dbReference type="ChEBI" id="CHEBI:57287"/>
        <dbReference type="ChEBI" id="CHEBI:57288"/>
        <dbReference type="ChEBI" id="CHEBI:57776"/>
        <dbReference type="ChEBI" id="CHEBI:58516"/>
        <dbReference type="EC" id="2.3.1.157"/>
    </reaction>
</comment>
<evidence type="ECO:0000256" key="16">
    <source>
        <dbReference type="ARBA" id="ARBA00048493"/>
    </source>
</evidence>
<dbReference type="GO" id="GO:0009252">
    <property type="term" value="P:peptidoglycan biosynthetic process"/>
    <property type="evidence" value="ECO:0007669"/>
    <property type="project" value="UniProtKB-UniRule"/>
</dbReference>
<comment type="catalytic activity">
    <reaction evidence="16 18">
        <text>N-acetyl-alpha-D-glucosamine 1-phosphate + UTP + H(+) = UDP-N-acetyl-alpha-D-glucosamine + diphosphate</text>
        <dbReference type="Rhea" id="RHEA:13509"/>
        <dbReference type="ChEBI" id="CHEBI:15378"/>
        <dbReference type="ChEBI" id="CHEBI:33019"/>
        <dbReference type="ChEBI" id="CHEBI:46398"/>
        <dbReference type="ChEBI" id="CHEBI:57705"/>
        <dbReference type="ChEBI" id="CHEBI:57776"/>
        <dbReference type="EC" id="2.7.7.23"/>
    </reaction>
</comment>
<dbReference type="SUPFAM" id="SSF53448">
    <property type="entry name" value="Nucleotide-diphospho-sugar transferases"/>
    <property type="match status" value="1"/>
</dbReference>
<feature type="binding site" evidence="18">
    <location>
        <position position="158"/>
    </location>
    <ligand>
        <name>UDP-N-acetyl-alpha-D-glucosamine</name>
        <dbReference type="ChEBI" id="CHEBI:57705"/>
    </ligand>
</feature>
<evidence type="ECO:0000256" key="13">
    <source>
        <dbReference type="ARBA" id="ARBA00023315"/>
    </source>
</evidence>
<dbReference type="HAMAP" id="MF_01631">
    <property type="entry name" value="GlmU"/>
    <property type="match status" value="1"/>
</dbReference>
<reference evidence="20 21" key="1">
    <citation type="submission" date="2016-03" db="EMBL/GenBank/DDBJ databases">
        <authorList>
            <person name="Ploux O."/>
        </authorList>
    </citation>
    <scope>NUCLEOTIDE SEQUENCE [LARGE SCALE GENOMIC DNA]</scope>
    <source>
        <strain evidence="20 21">R0</strain>
    </source>
</reference>
<accession>A0A150WP03</accession>
<keyword evidence="4 18" id="KW-0963">Cytoplasm</keyword>
<dbReference type="Gene3D" id="2.160.10.10">
    <property type="entry name" value="Hexapeptide repeat proteins"/>
    <property type="match status" value="1"/>
</dbReference>
<proteinExistence type="inferred from homology"/>
<feature type="binding site" evidence="18">
    <location>
        <position position="28"/>
    </location>
    <ligand>
        <name>UDP-N-acetyl-alpha-D-glucosamine</name>
        <dbReference type="ChEBI" id="CHEBI:57705"/>
    </ligand>
</feature>
<feature type="binding site" evidence="18">
    <location>
        <position position="380"/>
    </location>
    <ligand>
        <name>UDP-N-acetyl-alpha-D-glucosamine</name>
        <dbReference type="ChEBI" id="CHEBI:57705"/>
    </ligand>
</feature>
<dbReference type="UniPathway" id="UPA00973"/>
<dbReference type="GO" id="GO:0000287">
    <property type="term" value="F:magnesium ion binding"/>
    <property type="evidence" value="ECO:0007669"/>
    <property type="project" value="UniProtKB-UniRule"/>
</dbReference>
<evidence type="ECO:0000256" key="3">
    <source>
        <dbReference type="ARBA" id="ARBA00007947"/>
    </source>
</evidence>
<dbReference type="InterPro" id="IPR038009">
    <property type="entry name" value="GlmU_C_LbH"/>
</dbReference>
<feature type="binding site" evidence="18">
    <location>
        <position position="107"/>
    </location>
    <ligand>
        <name>Mg(2+)</name>
        <dbReference type="ChEBI" id="CHEBI:18420"/>
    </ligand>
</feature>
<dbReference type="RefSeq" id="WP_061833797.1">
    <property type="nucleotide sequence ID" value="NZ_LUKE01000001.1"/>
</dbReference>
<evidence type="ECO:0000256" key="15">
    <source>
        <dbReference type="ARBA" id="ARBA00048247"/>
    </source>
</evidence>
<dbReference type="Pfam" id="PF12804">
    <property type="entry name" value="NTP_transf_3"/>
    <property type="match status" value="1"/>
</dbReference>
<evidence type="ECO:0000256" key="9">
    <source>
        <dbReference type="ARBA" id="ARBA00022842"/>
    </source>
</evidence>
<dbReference type="GO" id="GO:0005737">
    <property type="term" value="C:cytoplasm"/>
    <property type="evidence" value="ECO:0007669"/>
    <property type="project" value="UniProtKB-SubCell"/>
</dbReference>
<comment type="pathway">
    <text evidence="18">Nucleotide-sugar biosynthesis; UDP-N-acetyl-alpha-D-glucosamine biosynthesis; N-acetyl-alpha-D-glucosamine 1-phosphate from alpha-D-glucosamine 6-phosphate (route II): step 2/2.</text>
</comment>
<comment type="cofactor">
    <cofactor evidence="18">
        <name>Mg(2+)</name>
        <dbReference type="ChEBI" id="CHEBI:18420"/>
    </cofactor>
    <text evidence="18">Binds 1 Mg(2+) ion per subunit.</text>
</comment>
<dbReference type="EC" id="2.3.1.157" evidence="18"/>
<feature type="domain" description="MobA-like NTP transferase" evidence="19">
    <location>
        <begin position="12"/>
        <end position="136"/>
    </location>
</feature>
<feature type="binding site" evidence="18">
    <location>
        <position position="173"/>
    </location>
    <ligand>
        <name>UDP-N-acetyl-alpha-D-glucosamine</name>
        <dbReference type="ChEBI" id="CHEBI:57705"/>
    </ligand>
</feature>
<comment type="caution">
    <text evidence="20">The sequence shown here is derived from an EMBL/GenBank/DDBJ whole genome shotgun (WGS) entry which is preliminary data.</text>
</comment>
<comment type="pathway">
    <text evidence="18">Bacterial outer membrane biogenesis; LPS lipid A biosynthesis.</text>
</comment>
<dbReference type="GO" id="GO:0009245">
    <property type="term" value="P:lipid A biosynthetic process"/>
    <property type="evidence" value="ECO:0007669"/>
    <property type="project" value="UniProtKB-UniRule"/>
</dbReference>
<dbReference type="CDD" id="cd03353">
    <property type="entry name" value="LbH_GlmU_C"/>
    <property type="match status" value="1"/>
</dbReference>
<feature type="region of interest" description="Linker" evidence="18">
    <location>
        <begin position="233"/>
        <end position="253"/>
    </location>
</feature>
<dbReference type="PANTHER" id="PTHR43584:SF3">
    <property type="entry name" value="BIFUNCTIONAL PROTEIN GLMU"/>
    <property type="match status" value="1"/>
</dbReference>
<comment type="subunit">
    <text evidence="18">Homotrimer.</text>
</comment>
<comment type="pathway">
    <text evidence="18">Nucleotide-sugar biosynthesis; UDP-N-acetyl-alpha-D-glucosamine biosynthesis; UDP-N-acetyl-alpha-D-glucosamine from N-acetyl-alpha-D-glucosamine 1-phosphate: step 1/1.</text>
</comment>
<dbReference type="Gene3D" id="3.90.550.10">
    <property type="entry name" value="Spore Coat Polysaccharide Biosynthesis Protein SpsA, Chain A"/>
    <property type="match status" value="1"/>
</dbReference>
<keyword evidence="8 18" id="KW-0677">Repeat</keyword>
<dbReference type="GO" id="GO:0003977">
    <property type="term" value="F:UDP-N-acetylglucosamine diphosphorylase activity"/>
    <property type="evidence" value="ECO:0007669"/>
    <property type="project" value="UniProtKB-UniRule"/>
</dbReference>
<keyword evidence="5 18" id="KW-0808">Transferase</keyword>
<dbReference type="InterPro" id="IPR050065">
    <property type="entry name" value="GlmU-like"/>
</dbReference>
<dbReference type="OrthoDB" id="5287989at2"/>
<feature type="binding site" evidence="18">
    <location>
        <begin position="84"/>
        <end position="85"/>
    </location>
    <ligand>
        <name>UDP-N-acetyl-alpha-D-glucosamine</name>
        <dbReference type="ChEBI" id="CHEBI:57705"/>
    </ligand>
</feature>
<dbReference type="Pfam" id="PF00132">
    <property type="entry name" value="Hexapep"/>
    <property type="match status" value="1"/>
</dbReference>
<comment type="similarity">
    <text evidence="3 18">In the N-terminal section; belongs to the N-acetylglucosamine-1-phosphate uridyltransferase family.</text>
</comment>
<evidence type="ECO:0000256" key="17">
    <source>
        <dbReference type="ARBA" id="ARBA00049628"/>
    </source>
</evidence>
<feature type="binding site" evidence="18">
    <location>
        <position position="427"/>
    </location>
    <ligand>
        <name>acetyl-CoA</name>
        <dbReference type="ChEBI" id="CHEBI:57288"/>
    </ligand>
</feature>
<dbReference type="InterPro" id="IPR005882">
    <property type="entry name" value="Bifunctional_GlmU"/>
</dbReference>
<dbReference type="SUPFAM" id="SSF51161">
    <property type="entry name" value="Trimeric LpxA-like enzymes"/>
    <property type="match status" value="1"/>
</dbReference>
<keyword evidence="7 18" id="KW-0479">Metal-binding</keyword>
<dbReference type="GO" id="GO:0071555">
    <property type="term" value="P:cell wall organization"/>
    <property type="evidence" value="ECO:0007669"/>
    <property type="project" value="UniProtKB-KW"/>
</dbReference>
<dbReference type="GO" id="GO:0008360">
    <property type="term" value="P:regulation of cell shape"/>
    <property type="evidence" value="ECO:0007669"/>
    <property type="project" value="UniProtKB-KW"/>
</dbReference>
<feature type="binding site" evidence="18">
    <location>
        <position position="144"/>
    </location>
    <ligand>
        <name>UDP-N-acetyl-alpha-D-glucosamine</name>
        <dbReference type="ChEBI" id="CHEBI:57705"/>
    </ligand>
</feature>
<dbReference type="CDD" id="cd02540">
    <property type="entry name" value="GT2_GlmU_N_bac"/>
    <property type="match status" value="1"/>
</dbReference>
<feature type="binding site" evidence="18">
    <location>
        <position position="409"/>
    </location>
    <ligand>
        <name>acetyl-CoA</name>
        <dbReference type="ChEBI" id="CHEBI:57288"/>
    </ligand>
</feature>
<keyword evidence="14 18" id="KW-0961">Cell wall biogenesis/degradation</keyword>
<feature type="region of interest" description="Pyrophosphorylase" evidence="18">
    <location>
        <begin position="1"/>
        <end position="232"/>
    </location>
</feature>
<dbReference type="Proteomes" id="UP000075320">
    <property type="component" value="Unassembled WGS sequence"/>
</dbReference>
<feature type="binding site" evidence="18">
    <location>
        <position position="230"/>
    </location>
    <ligand>
        <name>UDP-N-acetyl-alpha-D-glucosamine</name>
        <dbReference type="ChEBI" id="CHEBI:57705"/>
    </ligand>
</feature>
<evidence type="ECO:0000256" key="18">
    <source>
        <dbReference type="HAMAP-Rule" id="MF_01631"/>
    </source>
</evidence>
<dbReference type="GO" id="GO:0019134">
    <property type="term" value="F:glucosamine-1-phosphate N-acetyltransferase activity"/>
    <property type="evidence" value="ECO:0007669"/>
    <property type="project" value="UniProtKB-UniRule"/>
</dbReference>
<evidence type="ECO:0000256" key="6">
    <source>
        <dbReference type="ARBA" id="ARBA00022695"/>
    </source>
</evidence>
<feature type="region of interest" description="N-acetyltransferase" evidence="18">
    <location>
        <begin position="254"/>
        <end position="464"/>
    </location>
</feature>
<evidence type="ECO:0000259" key="19">
    <source>
        <dbReference type="Pfam" id="PF12804"/>
    </source>
</evidence>
<evidence type="ECO:0000256" key="8">
    <source>
        <dbReference type="ARBA" id="ARBA00022737"/>
    </source>
</evidence>
<evidence type="ECO:0000256" key="2">
    <source>
        <dbReference type="ARBA" id="ARBA00007707"/>
    </source>
</evidence>
<dbReference type="AlphaFoldDB" id="A0A150WP03"/>
<dbReference type="InterPro" id="IPR001451">
    <property type="entry name" value="Hexapep"/>
</dbReference>
<evidence type="ECO:0000313" key="21">
    <source>
        <dbReference type="Proteomes" id="UP000075320"/>
    </source>
</evidence>
<dbReference type="InterPro" id="IPR029044">
    <property type="entry name" value="Nucleotide-diphossugar_trans"/>
</dbReference>
<feature type="binding site" evidence="18">
    <location>
        <position position="354"/>
    </location>
    <ligand>
        <name>UDP-N-acetyl-alpha-D-glucosamine</name>
        <dbReference type="ChEBI" id="CHEBI:57705"/>
    </ligand>
</feature>
<feature type="binding site" evidence="18">
    <location>
        <position position="79"/>
    </location>
    <ligand>
        <name>UDP-N-acetyl-alpha-D-glucosamine</name>
        <dbReference type="ChEBI" id="CHEBI:57705"/>
    </ligand>
</feature>
<keyword evidence="12 18" id="KW-0511">Multifunctional enzyme</keyword>
<keyword evidence="21" id="KW-1185">Reference proteome</keyword>
<organism evidence="20 21">
    <name type="scientific">Bdellovibrio bacteriovorus</name>
    <dbReference type="NCBI Taxonomy" id="959"/>
    <lineage>
        <taxon>Bacteria</taxon>
        <taxon>Pseudomonadati</taxon>
        <taxon>Bdellovibrionota</taxon>
        <taxon>Bdellovibrionia</taxon>
        <taxon>Bdellovibrionales</taxon>
        <taxon>Pseudobdellovibrionaceae</taxon>
        <taxon>Bdellovibrio</taxon>
    </lineage>
</organism>
<evidence type="ECO:0000256" key="11">
    <source>
        <dbReference type="ARBA" id="ARBA00022984"/>
    </source>
</evidence>
<evidence type="ECO:0000256" key="7">
    <source>
        <dbReference type="ARBA" id="ARBA00022723"/>
    </source>
</evidence>
<protein>
    <recommendedName>
        <fullName evidence="18">Bifunctional protein GlmU</fullName>
    </recommendedName>
    <domain>
        <recommendedName>
            <fullName evidence="18">UDP-N-acetylglucosamine pyrophosphorylase</fullName>
            <ecNumber evidence="18">2.7.7.23</ecNumber>
        </recommendedName>
        <alternativeName>
            <fullName evidence="18">N-acetylglucosamine-1-phosphate uridyltransferase</fullName>
        </alternativeName>
    </domain>
    <domain>
        <recommendedName>
            <fullName evidence="18">Glucosamine-1-phosphate N-acetyltransferase</fullName>
            <ecNumber evidence="18">2.3.1.157</ecNumber>
        </recommendedName>
    </domain>
</protein>
<dbReference type="PANTHER" id="PTHR43584">
    <property type="entry name" value="NUCLEOTIDYL TRANSFERASE"/>
    <property type="match status" value="1"/>
</dbReference>
<gene>
    <name evidence="18" type="primary">glmU</name>
    <name evidence="20" type="ORF">AZI86_04000</name>
</gene>